<keyword evidence="8" id="KW-1185">Reference proteome</keyword>
<dbReference type="EMBL" id="BSDO01000004">
    <property type="protein sequence ID" value="GLI23229.1"/>
    <property type="molecule type" value="Genomic_DNA"/>
</dbReference>
<dbReference type="Proteomes" id="UP001144397">
    <property type="component" value="Unassembled WGS sequence"/>
</dbReference>
<evidence type="ECO:0000313" key="6">
    <source>
        <dbReference type="EMBL" id="MDR6334749.1"/>
    </source>
</evidence>
<evidence type="ECO:0000313" key="5">
    <source>
        <dbReference type="EMBL" id="GLI23229.1"/>
    </source>
</evidence>
<dbReference type="RefSeq" id="WP_281808109.1">
    <property type="nucleotide sequence ID" value="NZ_BSDO01000004.1"/>
</dbReference>
<reference evidence="6 8" key="2">
    <citation type="submission" date="2023-07" db="EMBL/GenBank/DDBJ databases">
        <title>Genomic Encyclopedia of Type Strains, Phase IV (KMG-IV): sequencing the most valuable type-strain genomes for metagenomic binning, comparative biology and taxonomic classification.</title>
        <authorList>
            <person name="Goeker M."/>
        </authorList>
    </citation>
    <scope>NUCLEOTIDE SEQUENCE [LARGE SCALE GENOMIC DNA]</scope>
    <source>
        <strain evidence="6 8">DSM 338</strain>
    </source>
</reference>
<protein>
    <submittedName>
        <fullName evidence="6">Acid stress chaperone HdeB</fullName>
    </submittedName>
</protein>
<organism evidence="5 7">
    <name type="scientific">Xanthobacter flavus</name>
    <dbReference type="NCBI Taxonomy" id="281"/>
    <lineage>
        <taxon>Bacteria</taxon>
        <taxon>Pseudomonadati</taxon>
        <taxon>Pseudomonadota</taxon>
        <taxon>Alphaproteobacteria</taxon>
        <taxon>Hyphomicrobiales</taxon>
        <taxon>Xanthobacteraceae</taxon>
        <taxon>Xanthobacter</taxon>
    </lineage>
</organism>
<dbReference type="Proteomes" id="UP001245370">
    <property type="component" value="Unassembled WGS sequence"/>
</dbReference>
<dbReference type="Gene3D" id="1.10.890.10">
    <property type="entry name" value="HNS-dependent expression A"/>
    <property type="match status" value="1"/>
</dbReference>
<evidence type="ECO:0000313" key="8">
    <source>
        <dbReference type="Proteomes" id="UP001245370"/>
    </source>
</evidence>
<evidence type="ECO:0000256" key="3">
    <source>
        <dbReference type="ARBA" id="ARBA00023186"/>
    </source>
</evidence>
<dbReference type="InterPro" id="IPR038303">
    <property type="entry name" value="HdeA/HdeB_sf"/>
</dbReference>
<comment type="caution">
    <text evidence="5">The sequence shown here is derived from an EMBL/GenBank/DDBJ whole genome shotgun (WGS) entry which is preliminary data.</text>
</comment>
<feature type="signal peptide" evidence="4">
    <location>
        <begin position="1"/>
        <end position="19"/>
    </location>
</feature>
<name>A0A9W6CPX9_XANFL</name>
<dbReference type="EMBL" id="JAVDPY010000005">
    <property type="protein sequence ID" value="MDR6334749.1"/>
    <property type="molecule type" value="Genomic_DNA"/>
</dbReference>
<dbReference type="Pfam" id="PF06411">
    <property type="entry name" value="HdeA"/>
    <property type="match status" value="1"/>
</dbReference>
<evidence type="ECO:0000256" key="4">
    <source>
        <dbReference type="SAM" id="SignalP"/>
    </source>
</evidence>
<feature type="chain" id="PRO_5040815126" evidence="4">
    <location>
        <begin position="20"/>
        <end position="95"/>
    </location>
</feature>
<evidence type="ECO:0000313" key="7">
    <source>
        <dbReference type="Proteomes" id="UP001144397"/>
    </source>
</evidence>
<reference evidence="5" key="1">
    <citation type="submission" date="2022-12" db="EMBL/GenBank/DDBJ databases">
        <title>Reference genome sequencing for broad-spectrum identification of bacterial and archaeal isolates by mass spectrometry.</title>
        <authorList>
            <person name="Sekiguchi Y."/>
            <person name="Tourlousse D.M."/>
        </authorList>
    </citation>
    <scope>NUCLEOTIDE SEQUENCE</scope>
    <source>
        <strain evidence="5">301</strain>
    </source>
</reference>
<gene>
    <name evidence="6" type="ORF">GGQ86_003231</name>
    <name evidence="5" type="ORF">XFLAVUS301_29030</name>
</gene>
<keyword evidence="1 4" id="KW-0732">Signal</keyword>
<accession>A0A9W6CPX9</accession>
<dbReference type="AlphaFoldDB" id="A0A9W6CPX9"/>
<sequence length="95" mass="10300">MLKRLGVGAIVLFAGLSPAAAEKWDLSTMTCQQFLQADKDTITIILTWLDAYYKDDDAPPVIDTDKFVKNAEKLAAFCASSPSLGLITAADKVFD</sequence>
<dbReference type="InterPro" id="IPR010486">
    <property type="entry name" value="HNS-dep_expression_A/B"/>
</dbReference>
<keyword evidence="2" id="KW-0574">Periplasm</keyword>
<evidence type="ECO:0000256" key="2">
    <source>
        <dbReference type="ARBA" id="ARBA00022764"/>
    </source>
</evidence>
<keyword evidence="3" id="KW-0143">Chaperone</keyword>
<proteinExistence type="predicted"/>
<dbReference type="GeneID" id="95763691"/>
<evidence type="ECO:0000256" key="1">
    <source>
        <dbReference type="ARBA" id="ARBA00022729"/>
    </source>
</evidence>